<dbReference type="Proteomes" id="UP000238823">
    <property type="component" value="Unassembled WGS sequence"/>
</dbReference>
<dbReference type="AlphaFoldDB" id="A0A2S9YK87"/>
<sequence length="331" mass="36158">MPARQVVVITGASAGIGRALARRFAKDGAKIGLLARGGHKLTAAVAEVEKLGGQALAIEVDMADPEAVEAAAEQIEQDLGPIDIWINNAAVAMFGRIMDVSPEELRRVSDVTYHGAAWGTMAALTRMRRRGTGTIVQVGSGAAYIAIPMLTSYSAAKHALRAFTNGLRVELINEGVDIHLTMVHPSAINTPFYTWARNLMPNQPRPIPPVYQPEIAADIIYWAAYARRRDVYLGWTTIYGMLTERLIPGLGDLFLARFMVDAQQTSEPASPEDPDNLFEPVEMDLGVRGQFDDISQTRAPLVKLVARLSGVRTAMVLGAQRALNRRFGRRR</sequence>
<accession>A0A2S9YK87</accession>
<evidence type="ECO:0000256" key="1">
    <source>
        <dbReference type="ARBA" id="ARBA00006484"/>
    </source>
</evidence>
<dbReference type="PROSITE" id="PS00061">
    <property type="entry name" value="ADH_SHORT"/>
    <property type="match status" value="1"/>
</dbReference>
<dbReference type="InterPro" id="IPR020904">
    <property type="entry name" value="Sc_DH/Rdtase_CS"/>
</dbReference>
<keyword evidence="2 5" id="KW-0560">Oxidoreductase</keyword>
<dbReference type="InterPro" id="IPR002347">
    <property type="entry name" value="SDR_fam"/>
</dbReference>
<dbReference type="InterPro" id="IPR036291">
    <property type="entry name" value="NAD(P)-bd_dom_sf"/>
</dbReference>
<dbReference type="PANTHER" id="PTHR44196:SF1">
    <property type="entry name" value="DEHYDROGENASE_REDUCTASE SDR FAMILY MEMBER 7B"/>
    <property type="match status" value="1"/>
</dbReference>
<proteinExistence type="inferred from homology"/>
<name>A0A2S9YK87_9BACT</name>
<dbReference type="PANTHER" id="PTHR44196">
    <property type="entry name" value="DEHYDROGENASE/REDUCTASE SDR FAMILY MEMBER 7B"/>
    <property type="match status" value="1"/>
</dbReference>
<evidence type="ECO:0000256" key="2">
    <source>
        <dbReference type="ARBA" id="ARBA00023002"/>
    </source>
</evidence>
<dbReference type="PRINTS" id="PR00081">
    <property type="entry name" value="GDHRDH"/>
</dbReference>
<feature type="domain" description="Ketoreductase" evidence="4">
    <location>
        <begin position="5"/>
        <end position="177"/>
    </location>
</feature>
<protein>
    <submittedName>
        <fullName evidence="5">Diacetyl reductase</fullName>
        <ecNumber evidence="5">1.1.1.304</ecNumber>
    </submittedName>
</protein>
<evidence type="ECO:0000313" key="6">
    <source>
        <dbReference type="Proteomes" id="UP000238823"/>
    </source>
</evidence>
<reference evidence="5 6" key="1">
    <citation type="submission" date="2018-03" db="EMBL/GenBank/DDBJ databases">
        <title>Draft Genome Sequences of the Obligatory Marine Myxobacteria Enhygromyxa salina SWB007.</title>
        <authorList>
            <person name="Poehlein A."/>
            <person name="Moghaddam J.A."/>
            <person name="Harms H."/>
            <person name="Alanjari M."/>
            <person name="Koenig G.M."/>
            <person name="Daniel R."/>
            <person name="Schaeberle T.F."/>
        </authorList>
    </citation>
    <scope>NUCLEOTIDE SEQUENCE [LARGE SCALE GENOMIC DNA]</scope>
    <source>
        <strain evidence="5 6">SWB007</strain>
    </source>
</reference>
<dbReference type="SMART" id="SM00822">
    <property type="entry name" value="PKS_KR"/>
    <property type="match status" value="1"/>
</dbReference>
<dbReference type="GO" id="GO:0052588">
    <property type="term" value="F:diacetyl reductase ((S)-acetoin forming) (NAD+) activity"/>
    <property type="evidence" value="ECO:0007669"/>
    <property type="project" value="UniProtKB-EC"/>
</dbReference>
<evidence type="ECO:0000256" key="3">
    <source>
        <dbReference type="RuleBase" id="RU000363"/>
    </source>
</evidence>
<comment type="caution">
    <text evidence="5">The sequence shown here is derived from an EMBL/GenBank/DDBJ whole genome shotgun (WGS) entry which is preliminary data.</text>
</comment>
<comment type="similarity">
    <text evidence="1 3">Belongs to the short-chain dehydrogenases/reductases (SDR) family.</text>
</comment>
<gene>
    <name evidence="5" type="primary">budC_1</name>
    <name evidence="5" type="ORF">ENSA7_45610</name>
</gene>
<dbReference type="Pfam" id="PF00106">
    <property type="entry name" value="adh_short"/>
    <property type="match status" value="1"/>
</dbReference>
<dbReference type="InterPro" id="IPR057326">
    <property type="entry name" value="KR_dom"/>
</dbReference>
<dbReference type="Gene3D" id="3.40.50.720">
    <property type="entry name" value="NAD(P)-binding Rossmann-like Domain"/>
    <property type="match status" value="1"/>
</dbReference>
<dbReference type="EC" id="1.1.1.304" evidence="5"/>
<organism evidence="5 6">
    <name type="scientific">Enhygromyxa salina</name>
    <dbReference type="NCBI Taxonomy" id="215803"/>
    <lineage>
        <taxon>Bacteria</taxon>
        <taxon>Pseudomonadati</taxon>
        <taxon>Myxococcota</taxon>
        <taxon>Polyangia</taxon>
        <taxon>Nannocystales</taxon>
        <taxon>Nannocystaceae</taxon>
        <taxon>Enhygromyxa</taxon>
    </lineage>
</organism>
<dbReference type="SUPFAM" id="SSF51735">
    <property type="entry name" value="NAD(P)-binding Rossmann-fold domains"/>
    <property type="match status" value="1"/>
</dbReference>
<evidence type="ECO:0000259" key="4">
    <source>
        <dbReference type="SMART" id="SM00822"/>
    </source>
</evidence>
<dbReference type="EMBL" id="PVNL01000093">
    <property type="protein sequence ID" value="PRQ05515.1"/>
    <property type="molecule type" value="Genomic_DNA"/>
</dbReference>
<dbReference type="NCBIfam" id="NF005495">
    <property type="entry name" value="PRK07109.1"/>
    <property type="match status" value="1"/>
</dbReference>
<dbReference type="GO" id="GO:0016020">
    <property type="term" value="C:membrane"/>
    <property type="evidence" value="ECO:0007669"/>
    <property type="project" value="TreeGrafter"/>
</dbReference>
<dbReference type="PRINTS" id="PR00080">
    <property type="entry name" value="SDRFAMILY"/>
</dbReference>
<evidence type="ECO:0000313" key="5">
    <source>
        <dbReference type="EMBL" id="PRQ05515.1"/>
    </source>
</evidence>